<sequence>MTRPNLDSLGSLAGLALPPLTDHPVQLGRLAVDAHWVTVWADRPARGLTRIMLVDEAGLGCGDATLQGDTLTVTVPGTWAAVDRASAMCLIAGLVYQGGVRGCDRCGHCQRHAEQFPAGEAPHGPDIVELGSARHAELLADPDNRTG</sequence>
<organism evidence="1 2">
    <name type="scientific">Dactylosporangium darangshiense</name>
    <dbReference type="NCBI Taxonomy" id="579108"/>
    <lineage>
        <taxon>Bacteria</taxon>
        <taxon>Bacillati</taxon>
        <taxon>Actinomycetota</taxon>
        <taxon>Actinomycetes</taxon>
        <taxon>Micromonosporales</taxon>
        <taxon>Micromonosporaceae</taxon>
        <taxon>Dactylosporangium</taxon>
    </lineage>
</organism>
<dbReference type="EMBL" id="BAABAT010000038">
    <property type="protein sequence ID" value="GAA4259939.1"/>
    <property type="molecule type" value="Genomic_DNA"/>
</dbReference>
<reference evidence="2" key="1">
    <citation type="journal article" date="2019" name="Int. J. Syst. Evol. Microbiol.">
        <title>The Global Catalogue of Microorganisms (GCM) 10K type strain sequencing project: providing services to taxonomists for standard genome sequencing and annotation.</title>
        <authorList>
            <consortium name="The Broad Institute Genomics Platform"/>
            <consortium name="The Broad Institute Genome Sequencing Center for Infectious Disease"/>
            <person name="Wu L."/>
            <person name="Ma J."/>
        </authorList>
    </citation>
    <scope>NUCLEOTIDE SEQUENCE [LARGE SCALE GENOMIC DNA]</scope>
    <source>
        <strain evidence="2">JCM 17441</strain>
    </source>
</reference>
<accession>A0ABP8DN56</accession>
<dbReference type="RefSeq" id="WP_345136855.1">
    <property type="nucleotide sequence ID" value="NZ_BAABAT010000038.1"/>
</dbReference>
<gene>
    <name evidence="1" type="ORF">GCM10022255_086650</name>
</gene>
<evidence type="ECO:0000313" key="2">
    <source>
        <dbReference type="Proteomes" id="UP001500620"/>
    </source>
</evidence>
<dbReference type="Proteomes" id="UP001500620">
    <property type="component" value="Unassembled WGS sequence"/>
</dbReference>
<comment type="caution">
    <text evidence="1">The sequence shown here is derived from an EMBL/GenBank/DDBJ whole genome shotgun (WGS) entry which is preliminary data.</text>
</comment>
<name>A0ABP8DN56_9ACTN</name>
<protein>
    <submittedName>
        <fullName evidence="1">Uncharacterized protein</fullName>
    </submittedName>
</protein>
<keyword evidence="2" id="KW-1185">Reference proteome</keyword>
<evidence type="ECO:0000313" key="1">
    <source>
        <dbReference type="EMBL" id="GAA4259939.1"/>
    </source>
</evidence>
<proteinExistence type="predicted"/>